<evidence type="ECO:0000256" key="2">
    <source>
        <dbReference type="ARBA" id="ARBA00023315"/>
    </source>
</evidence>
<feature type="compositionally biased region" description="Low complexity" evidence="3">
    <location>
        <begin position="192"/>
        <end position="204"/>
    </location>
</feature>
<gene>
    <name evidence="5" type="ORF">ACFPFO_00930</name>
</gene>
<dbReference type="AlphaFoldDB" id="A0ABD5Q9H3"/>
<evidence type="ECO:0000313" key="5">
    <source>
        <dbReference type="EMBL" id="MFC4986360.1"/>
    </source>
</evidence>
<dbReference type="CDD" id="cd04301">
    <property type="entry name" value="NAT_SF"/>
    <property type="match status" value="1"/>
</dbReference>
<dbReference type="EMBL" id="JBHSJG010000004">
    <property type="protein sequence ID" value="MFC4986360.1"/>
    <property type="molecule type" value="Genomic_DNA"/>
</dbReference>
<protein>
    <submittedName>
        <fullName evidence="5">GNAT family N-acetyltransferase</fullName>
        <ecNumber evidence="5">2.3.-.-</ecNumber>
    </submittedName>
</protein>
<evidence type="ECO:0000256" key="1">
    <source>
        <dbReference type="ARBA" id="ARBA00022679"/>
    </source>
</evidence>
<evidence type="ECO:0000313" key="6">
    <source>
        <dbReference type="Proteomes" id="UP001595925"/>
    </source>
</evidence>
<feature type="region of interest" description="Disordered" evidence="3">
    <location>
        <begin position="168"/>
        <end position="204"/>
    </location>
</feature>
<keyword evidence="2 5" id="KW-0012">Acyltransferase</keyword>
<dbReference type="Pfam" id="PF13420">
    <property type="entry name" value="Acetyltransf_4"/>
    <property type="match status" value="1"/>
</dbReference>
<dbReference type="EC" id="2.3.-.-" evidence="5"/>
<sequence length="204" mass="22217">MNSEGGGRIRAATPGDAAAIAAIYAPFVEETPISFEERAPGEEEIVDRIKSTLVAYPWLVCERGGEVVGYAKAGPLRSMDAYRWTVELTVYVAGEARRSGVATGLYTALLELLDRQGYRSAYAALVVPNPESVAFHERMGFEPVGTFPRVGYTQGAWRDVRWLYRPIGEPEGDSKPDEPLPFPDVRRGPGWGEALATGEAALEP</sequence>
<dbReference type="InterPro" id="IPR016181">
    <property type="entry name" value="Acyl_CoA_acyltransferase"/>
</dbReference>
<proteinExistence type="predicted"/>
<accession>A0ABD5Q9H3</accession>
<dbReference type="SUPFAM" id="SSF55729">
    <property type="entry name" value="Acyl-CoA N-acyltransferases (Nat)"/>
    <property type="match status" value="1"/>
</dbReference>
<name>A0ABD5Q9H3_9EURY</name>
<keyword evidence="1 5" id="KW-0808">Transferase</keyword>
<dbReference type="Gene3D" id="3.40.630.30">
    <property type="match status" value="1"/>
</dbReference>
<feature type="domain" description="N-acetyltransferase" evidence="4">
    <location>
        <begin position="7"/>
        <end position="164"/>
    </location>
</feature>
<dbReference type="InterPro" id="IPR000182">
    <property type="entry name" value="GNAT_dom"/>
</dbReference>
<dbReference type="PANTHER" id="PTHR43072">
    <property type="entry name" value="N-ACETYLTRANSFERASE"/>
    <property type="match status" value="1"/>
</dbReference>
<dbReference type="RefSeq" id="WP_114577795.1">
    <property type="nucleotide sequence ID" value="NZ_JAIVEF010000012.1"/>
</dbReference>
<evidence type="ECO:0000259" key="4">
    <source>
        <dbReference type="PROSITE" id="PS51186"/>
    </source>
</evidence>
<dbReference type="PANTHER" id="PTHR43072:SF23">
    <property type="entry name" value="UPF0039 PROTEIN C11D3.02C"/>
    <property type="match status" value="1"/>
</dbReference>
<organism evidence="5 6">
    <name type="scientific">Saliphagus infecundisoli</name>
    <dbReference type="NCBI Taxonomy" id="1849069"/>
    <lineage>
        <taxon>Archaea</taxon>
        <taxon>Methanobacteriati</taxon>
        <taxon>Methanobacteriota</taxon>
        <taxon>Stenosarchaea group</taxon>
        <taxon>Halobacteria</taxon>
        <taxon>Halobacteriales</taxon>
        <taxon>Natrialbaceae</taxon>
        <taxon>Saliphagus</taxon>
    </lineage>
</organism>
<dbReference type="PROSITE" id="PS51186">
    <property type="entry name" value="GNAT"/>
    <property type="match status" value="1"/>
</dbReference>
<dbReference type="Proteomes" id="UP001595925">
    <property type="component" value="Unassembled WGS sequence"/>
</dbReference>
<reference evidence="5 6" key="1">
    <citation type="journal article" date="2019" name="Int. J. Syst. Evol. Microbiol.">
        <title>The Global Catalogue of Microorganisms (GCM) 10K type strain sequencing project: providing services to taxonomists for standard genome sequencing and annotation.</title>
        <authorList>
            <consortium name="The Broad Institute Genomics Platform"/>
            <consortium name="The Broad Institute Genome Sequencing Center for Infectious Disease"/>
            <person name="Wu L."/>
            <person name="Ma J."/>
        </authorList>
    </citation>
    <scope>NUCLEOTIDE SEQUENCE [LARGE SCALE GENOMIC DNA]</scope>
    <source>
        <strain evidence="5 6">CGMCC 1.15824</strain>
    </source>
</reference>
<keyword evidence="6" id="KW-1185">Reference proteome</keyword>
<comment type="caution">
    <text evidence="5">The sequence shown here is derived from an EMBL/GenBank/DDBJ whole genome shotgun (WGS) entry which is preliminary data.</text>
</comment>
<dbReference type="GO" id="GO:0016746">
    <property type="term" value="F:acyltransferase activity"/>
    <property type="evidence" value="ECO:0007669"/>
    <property type="project" value="UniProtKB-KW"/>
</dbReference>
<evidence type="ECO:0000256" key="3">
    <source>
        <dbReference type="SAM" id="MobiDB-lite"/>
    </source>
</evidence>